<organism evidence="7 8">
    <name type="scientific">Macrophomina phaseolina (strain MS6)</name>
    <name type="common">Charcoal rot fungus</name>
    <dbReference type="NCBI Taxonomy" id="1126212"/>
    <lineage>
        <taxon>Eukaryota</taxon>
        <taxon>Fungi</taxon>
        <taxon>Dikarya</taxon>
        <taxon>Ascomycota</taxon>
        <taxon>Pezizomycotina</taxon>
        <taxon>Dothideomycetes</taxon>
        <taxon>Dothideomycetes incertae sedis</taxon>
        <taxon>Botryosphaeriales</taxon>
        <taxon>Botryosphaeriaceae</taxon>
        <taxon>Macrophomina</taxon>
    </lineage>
</organism>
<dbReference type="Gene3D" id="1.10.630.10">
    <property type="entry name" value="Cytochrome P450"/>
    <property type="match status" value="1"/>
</dbReference>
<dbReference type="GO" id="GO:0016705">
    <property type="term" value="F:oxidoreductase activity, acting on paired donors, with incorporation or reduction of molecular oxygen"/>
    <property type="evidence" value="ECO:0007669"/>
    <property type="project" value="InterPro"/>
</dbReference>
<dbReference type="PANTHER" id="PTHR46206:SF6">
    <property type="entry name" value="CYTOCHROME P450 MONOOXYGENASE AN1598-RELATED"/>
    <property type="match status" value="1"/>
</dbReference>
<dbReference type="Proteomes" id="UP000007129">
    <property type="component" value="Unassembled WGS sequence"/>
</dbReference>
<keyword evidence="4" id="KW-0560">Oxidoreductase</keyword>
<keyword evidence="6" id="KW-0503">Monooxygenase</keyword>
<dbReference type="PROSITE" id="PS00086">
    <property type="entry name" value="CYTOCHROME_P450"/>
    <property type="match status" value="1"/>
</dbReference>
<dbReference type="AlphaFoldDB" id="K2R7M6"/>
<dbReference type="GO" id="GO:0004497">
    <property type="term" value="F:monooxygenase activity"/>
    <property type="evidence" value="ECO:0007669"/>
    <property type="project" value="UniProtKB-KW"/>
</dbReference>
<dbReference type="SUPFAM" id="SSF48264">
    <property type="entry name" value="Cytochrome P450"/>
    <property type="match status" value="1"/>
</dbReference>
<accession>K2R7M6</accession>
<keyword evidence="5" id="KW-0408">Iron</keyword>
<dbReference type="GO" id="GO:0005506">
    <property type="term" value="F:iron ion binding"/>
    <property type="evidence" value="ECO:0007669"/>
    <property type="project" value="InterPro"/>
</dbReference>
<evidence type="ECO:0000256" key="5">
    <source>
        <dbReference type="ARBA" id="ARBA00023004"/>
    </source>
</evidence>
<dbReference type="HOGENOM" id="CLU_2360118_0_0_1"/>
<gene>
    <name evidence="7" type="ORF">MPH_04377</name>
</gene>
<dbReference type="InterPro" id="IPR017972">
    <property type="entry name" value="Cyt_P450_CS"/>
</dbReference>
<dbReference type="InterPro" id="IPR036396">
    <property type="entry name" value="Cyt_P450_sf"/>
</dbReference>
<comment type="similarity">
    <text evidence="2">Belongs to the cytochrome P450 family.</text>
</comment>
<protein>
    <submittedName>
        <fullName evidence="7">Cytochrome P450</fullName>
    </submittedName>
</protein>
<dbReference type="OrthoDB" id="1844152at2759"/>
<dbReference type="VEuPathDB" id="FungiDB:MPH_04377"/>
<keyword evidence="3" id="KW-0479">Metal-binding</keyword>
<dbReference type="GO" id="GO:0020037">
    <property type="term" value="F:heme binding"/>
    <property type="evidence" value="ECO:0007669"/>
    <property type="project" value="InterPro"/>
</dbReference>
<evidence type="ECO:0000256" key="4">
    <source>
        <dbReference type="ARBA" id="ARBA00023002"/>
    </source>
</evidence>
<dbReference type="PANTHER" id="PTHR46206">
    <property type="entry name" value="CYTOCHROME P450"/>
    <property type="match status" value="1"/>
</dbReference>
<evidence type="ECO:0000256" key="6">
    <source>
        <dbReference type="ARBA" id="ARBA00023033"/>
    </source>
</evidence>
<name>K2R7M6_MACPH</name>
<dbReference type="InParanoid" id="K2R7M6"/>
<dbReference type="EMBL" id="AHHD01000208">
    <property type="protein sequence ID" value="EKG18376.1"/>
    <property type="molecule type" value="Genomic_DNA"/>
</dbReference>
<dbReference type="STRING" id="1126212.K2R7M6"/>
<reference evidence="7 8" key="1">
    <citation type="journal article" date="2012" name="BMC Genomics">
        <title>Tools to kill: Genome of one of the most destructive plant pathogenic fungi Macrophomina phaseolina.</title>
        <authorList>
            <person name="Islam M.S."/>
            <person name="Haque M.S."/>
            <person name="Islam M.M."/>
            <person name="Emdad E.M."/>
            <person name="Halim A."/>
            <person name="Hossen Q.M.M."/>
            <person name="Hossain M.Z."/>
            <person name="Ahmed B."/>
            <person name="Rahim S."/>
            <person name="Rahman M.S."/>
            <person name="Alam M.M."/>
            <person name="Hou S."/>
            <person name="Wan X."/>
            <person name="Saito J.A."/>
            <person name="Alam M."/>
        </authorList>
    </citation>
    <scope>NUCLEOTIDE SEQUENCE [LARGE SCALE GENOMIC DNA]</scope>
    <source>
        <strain evidence="7 8">MS6</strain>
    </source>
</reference>
<evidence type="ECO:0000313" key="7">
    <source>
        <dbReference type="EMBL" id="EKG18376.1"/>
    </source>
</evidence>
<comment type="caution">
    <text evidence="7">The sequence shown here is derived from an EMBL/GenBank/DDBJ whole genome shotgun (WGS) entry which is preliminary data.</text>
</comment>
<evidence type="ECO:0000256" key="2">
    <source>
        <dbReference type="ARBA" id="ARBA00010617"/>
    </source>
</evidence>
<comment type="cofactor">
    <cofactor evidence="1">
        <name>heme</name>
        <dbReference type="ChEBI" id="CHEBI:30413"/>
    </cofactor>
</comment>
<evidence type="ECO:0000313" key="8">
    <source>
        <dbReference type="Proteomes" id="UP000007129"/>
    </source>
</evidence>
<evidence type="ECO:0000256" key="3">
    <source>
        <dbReference type="ARBA" id="ARBA00022723"/>
    </source>
</evidence>
<evidence type="ECO:0000256" key="1">
    <source>
        <dbReference type="ARBA" id="ARBA00001971"/>
    </source>
</evidence>
<proteinExistence type="inferred from homology"/>
<sequence length="96" mass="10625">MGFGQDTHTCPGCFFASNEVKVALIYLLLMYGIRIPDGVTERPQSLQSSGEYLPDPTAKIMFRCGKWKESVFNGDFISHIPSMARDKLVLIHSGTG</sequence>